<dbReference type="OMA" id="QPVEHML"/>
<proteinExistence type="predicted"/>
<name>A0A8S1K489_PARPR</name>
<gene>
    <name evidence="1" type="ORF">PPRIM_AZ9-3.1.T0140104</name>
</gene>
<organism evidence="1 2">
    <name type="scientific">Paramecium primaurelia</name>
    <dbReference type="NCBI Taxonomy" id="5886"/>
    <lineage>
        <taxon>Eukaryota</taxon>
        <taxon>Sar</taxon>
        <taxon>Alveolata</taxon>
        <taxon>Ciliophora</taxon>
        <taxon>Intramacronucleata</taxon>
        <taxon>Oligohymenophorea</taxon>
        <taxon>Peniculida</taxon>
        <taxon>Parameciidae</taxon>
        <taxon>Paramecium</taxon>
    </lineage>
</organism>
<evidence type="ECO:0000313" key="1">
    <source>
        <dbReference type="EMBL" id="CAD8049667.1"/>
    </source>
</evidence>
<dbReference type="EMBL" id="CAJJDM010000011">
    <property type="protein sequence ID" value="CAD8049667.1"/>
    <property type="molecule type" value="Genomic_DNA"/>
</dbReference>
<keyword evidence="2" id="KW-1185">Reference proteome</keyword>
<evidence type="ECO:0000313" key="2">
    <source>
        <dbReference type="Proteomes" id="UP000688137"/>
    </source>
</evidence>
<dbReference type="AlphaFoldDB" id="A0A8S1K489"/>
<sequence length="152" mass="17877">MENTFLDDEVQDFNTWDEYSNQIIFPSPLLLGRPSPRIKHIQEDFSLLQLPFQSDTIDEDQDLNNSFEPVQRMLKMTKKIEKKTNKFKKQSKTKNPILNAARDFFSQVKQSNPNQQIQQFQQMKQLIDNLEGILGQVKHQLLNQVQQKGSRV</sequence>
<reference evidence="1" key="1">
    <citation type="submission" date="2021-01" db="EMBL/GenBank/DDBJ databases">
        <authorList>
            <consortium name="Genoscope - CEA"/>
            <person name="William W."/>
        </authorList>
    </citation>
    <scope>NUCLEOTIDE SEQUENCE</scope>
</reference>
<accession>A0A8S1K489</accession>
<dbReference type="Proteomes" id="UP000688137">
    <property type="component" value="Unassembled WGS sequence"/>
</dbReference>
<comment type="caution">
    <text evidence="1">The sequence shown here is derived from an EMBL/GenBank/DDBJ whole genome shotgun (WGS) entry which is preliminary data.</text>
</comment>
<protein>
    <submittedName>
        <fullName evidence="1">Uncharacterized protein</fullName>
    </submittedName>
</protein>